<dbReference type="Pfam" id="PF26138">
    <property type="entry name" value="DUF8040"/>
    <property type="match status" value="1"/>
</dbReference>
<accession>A0A9Q1K385</accession>
<evidence type="ECO:0000259" key="2">
    <source>
        <dbReference type="Pfam" id="PF26138"/>
    </source>
</evidence>
<protein>
    <recommendedName>
        <fullName evidence="2">DUF8040 domain-containing protein</fullName>
    </recommendedName>
</protein>
<feature type="region of interest" description="Disordered" evidence="1">
    <location>
        <begin position="66"/>
        <end position="147"/>
    </location>
</feature>
<feature type="region of interest" description="Disordered" evidence="1">
    <location>
        <begin position="367"/>
        <end position="390"/>
    </location>
</feature>
<evidence type="ECO:0000256" key="1">
    <source>
        <dbReference type="SAM" id="MobiDB-lite"/>
    </source>
</evidence>
<dbReference type="InterPro" id="IPR058353">
    <property type="entry name" value="DUF8040"/>
</dbReference>
<sequence>MVGLKKRTSLVEFVFYRTHRKCSARPMGSSPFTFAFAVKNPGAQTRSSFSAHEAAIAAIAAHRTPDPTGRRLRLHPPTERLPPTSSAGTGATESRTSCRDRRQTDRARAAPGADLVTAPPPHTGRGQAADAASRYRRQRPPHFTPSKRVNIKGRVHVGISALFLCGDGNVLYKIDSDDPLSLKLNVMAASEQKPANWTNRNDEKLLDVLIEQRAQGAVKFEWSLVSLMFKNEGIPKESVQIKNRCNDLRKKLGAWEYLIGITGVGVDYTTGAVQVFDSAWEEFLQRYGGKYKSFQKKVPVNLDKMKFAFHGKQATGEMSFAPGMVGSPSNQTQRSKGKAIDVVEHVGDSDETNEGGSDDDLECLRAEESRSPPKSVHSSCNEGGTSSDGKRQALMNWSAREEEVNQALAFLRMREKGKQQPSLTKQVQARLKQHPEVSAMGTDFIWSEENLFLDLDDEFVVRYIRSRGMDMGDCSMDKEECTMDEVEDQAVDTVIGYILERYVADGRRSTSNERMLRAIGEESGAQYVHRLLTGNRPDLCHKVLRLEKDDFTHLVSILMERGLLEEGRFVRAAEIVTMTLFRLARGASYLEAEDRFKHSPSTTGKYHKQVLDGLVQLSADIIRPFQSQDEVAPEILHKKGFYWPFFKVCCEPSYTL</sequence>
<evidence type="ECO:0000313" key="3">
    <source>
        <dbReference type="EMBL" id="KAJ8435640.1"/>
    </source>
</evidence>
<organism evidence="3 4">
    <name type="scientific">Carnegiea gigantea</name>
    <dbReference type="NCBI Taxonomy" id="171969"/>
    <lineage>
        <taxon>Eukaryota</taxon>
        <taxon>Viridiplantae</taxon>
        <taxon>Streptophyta</taxon>
        <taxon>Embryophyta</taxon>
        <taxon>Tracheophyta</taxon>
        <taxon>Spermatophyta</taxon>
        <taxon>Magnoliopsida</taxon>
        <taxon>eudicotyledons</taxon>
        <taxon>Gunneridae</taxon>
        <taxon>Pentapetalae</taxon>
        <taxon>Caryophyllales</taxon>
        <taxon>Cactineae</taxon>
        <taxon>Cactaceae</taxon>
        <taxon>Cactoideae</taxon>
        <taxon>Echinocereeae</taxon>
        <taxon>Carnegiea</taxon>
    </lineage>
</organism>
<evidence type="ECO:0000313" key="4">
    <source>
        <dbReference type="Proteomes" id="UP001153076"/>
    </source>
</evidence>
<reference evidence="3" key="1">
    <citation type="submission" date="2022-04" db="EMBL/GenBank/DDBJ databases">
        <title>Carnegiea gigantea Genome sequencing and assembly v2.</title>
        <authorList>
            <person name="Copetti D."/>
            <person name="Sanderson M.J."/>
            <person name="Burquez A."/>
            <person name="Wojciechowski M.F."/>
        </authorList>
    </citation>
    <scope>NUCLEOTIDE SEQUENCE</scope>
    <source>
        <strain evidence="3">SGP5-SGP5p</strain>
        <tissue evidence="3">Aerial part</tissue>
    </source>
</reference>
<comment type="caution">
    <text evidence="3">The sequence shown here is derived from an EMBL/GenBank/DDBJ whole genome shotgun (WGS) entry which is preliminary data.</text>
</comment>
<dbReference type="InterPro" id="IPR045026">
    <property type="entry name" value="LIMYB"/>
</dbReference>
<keyword evidence="4" id="KW-1185">Reference proteome</keyword>
<feature type="compositionally biased region" description="Polar residues" evidence="1">
    <location>
        <begin position="83"/>
        <end position="95"/>
    </location>
</feature>
<feature type="compositionally biased region" description="Polar residues" evidence="1">
    <location>
        <begin position="376"/>
        <end position="387"/>
    </location>
</feature>
<feature type="domain" description="DUF8040" evidence="2">
    <location>
        <begin position="522"/>
        <end position="615"/>
    </location>
</feature>
<feature type="compositionally biased region" description="Basic and acidic residues" evidence="1">
    <location>
        <begin position="96"/>
        <end position="108"/>
    </location>
</feature>
<proteinExistence type="predicted"/>
<feature type="region of interest" description="Disordered" evidence="1">
    <location>
        <begin position="319"/>
        <end position="338"/>
    </location>
</feature>
<dbReference type="PANTHER" id="PTHR47584">
    <property type="match status" value="1"/>
</dbReference>
<gene>
    <name evidence="3" type="ORF">Cgig2_012301</name>
</gene>
<dbReference type="PANTHER" id="PTHR47584:SF14">
    <property type="entry name" value="L10-INTERACTING MYB DOMAIN-CONTAINING PROTEIN-LIKE"/>
    <property type="match status" value="1"/>
</dbReference>
<dbReference type="EMBL" id="JAKOGI010000398">
    <property type="protein sequence ID" value="KAJ8435640.1"/>
    <property type="molecule type" value="Genomic_DNA"/>
</dbReference>
<name>A0A9Q1K385_9CARY</name>
<dbReference type="Proteomes" id="UP001153076">
    <property type="component" value="Unassembled WGS sequence"/>
</dbReference>
<dbReference type="AlphaFoldDB" id="A0A9Q1K385"/>
<dbReference type="OrthoDB" id="1160128at2759"/>